<feature type="transmembrane region" description="Helical" evidence="1">
    <location>
        <begin position="32"/>
        <end position="53"/>
    </location>
</feature>
<name>A0A504WYP9_LEIDO</name>
<dbReference type="VEuPathDB" id="TriTrypDB:LdCL_280021700"/>
<sequence length="103" mass="10574">MAQLIGAGSTGSIPGIVSIQGWSKTSTEKQQAWIGGLVAAIVALVVVYGLVAVQLGHKPRYVNAAWPHLQNIGSYADLEATHANYEVSVASCSGNLSDPAAAV</sequence>
<organism evidence="3 4">
    <name type="scientific">Leishmania donovani</name>
    <dbReference type="NCBI Taxonomy" id="5661"/>
    <lineage>
        <taxon>Eukaryota</taxon>
        <taxon>Discoba</taxon>
        <taxon>Euglenozoa</taxon>
        <taxon>Kinetoplastea</taxon>
        <taxon>Metakinetoplastina</taxon>
        <taxon>Trypanosomatida</taxon>
        <taxon>Trypanosomatidae</taxon>
        <taxon>Leishmaniinae</taxon>
        <taxon>Leishmania</taxon>
    </lineage>
</organism>
<dbReference type="AlphaFoldDB" id="A0A504WYP9"/>
<reference evidence="2" key="3">
    <citation type="submission" date="2020-06" db="EMBL/GenBank/DDBJ databases">
        <authorList>
            <person name="Camacho E."/>
            <person name="Gonzalez-de la Fuente S."/>
            <person name="Rastrojo A."/>
            <person name="Peiro-Pastor R."/>
            <person name="Solana JC."/>
            <person name="Tabera L."/>
            <person name="Gamarro F."/>
            <person name="Carrasco-Ramiro F."/>
            <person name="Requena JM."/>
            <person name="Aguado B."/>
        </authorList>
    </citation>
    <scope>NUCLEOTIDE SEQUENCE</scope>
</reference>
<evidence type="ECO:0000313" key="3">
    <source>
        <dbReference type="EMBL" id="TPP40475.1"/>
    </source>
</evidence>
<gene>
    <name evidence="3" type="ORF">CGC20_13300</name>
    <name evidence="2" type="ORF">LDHU3_28.2190</name>
</gene>
<evidence type="ECO:0000256" key="1">
    <source>
        <dbReference type="SAM" id="Phobius"/>
    </source>
</evidence>
<reference evidence="3" key="1">
    <citation type="submission" date="2019-02" db="EMBL/GenBank/DDBJ databases">
        <title>FDA dAtabase for Regulatory Grade micrObial Sequences (FDA-ARGOS): Supporting development and validation of Infectious Disease Dx tests.</title>
        <authorList>
            <person name="Duncan R."/>
            <person name="Fisher C."/>
            <person name="Tallon L.J."/>
            <person name="Sadzewicz L."/>
            <person name="Sengamalay N."/>
            <person name="Ott S."/>
            <person name="Godinez A."/>
            <person name="Nagaraj S."/>
            <person name="Nadendla S."/>
            <person name="Sichtig H."/>
        </authorList>
    </citation>
    <scope>NUCLEOTIDE SEQUENCE</scope>
    <source>
        <strain evidence="3">FDAARGOS_360</strain>
    </source>
</reference>
<keyword evidence="1" id="KW-0812">Transmembrane</keyword>
<keyword evidence="1" id="KW-0472">Membrane</keyword>
<dbReference type="Proteomes" id="UP000318821">
    <property type="component" value="Unassembled WGS sequence"/>
</dbReference>
<dbReference type="VEuPathDB" id="TriTrypDB:LDHU3_28.2190"/>
<proteinExistence type="predicted"/>
<evidence type="ECO:0000313" key="4">
    <source>
        <dbReference type="Proteomes" id="UP000318821"/>
    </source>
</evidence>
<accession>A0A504WYP9</accession>
<dbReference type="EMBL" id="LR812648">
    <property type="protein sequence ID" value="CAC5431551.1"/>
    <property type="molecule type" value="Genomic_DNA"/>
</dbReference>
<reference evidence="4" key="2">
    <citation type="submission" date="2019-02" db="EMBL/GenBank/DDBJ databases">
        <title>FDA dAtabase for Regulatory Grade micrObial Sequences (FDA-ARGOS): Supporting development and validation of Infectious Disease Dx tests.</title>
        <authorList>
            <person name="Duncan R."/>
            <person name="Fisher C."/>
            <person name="Tallon L."/>
            <person name="Sadzewicz L."/>
            <person name="Sengamalay N."/>
            <person name="Ott S."/>
            <person name="Godinez A."/>
            <person name="Nagaraj S."/>
            <person name="Vavikolanu K."/>
            <person name="Vyas G."/>
            <person name="Nadendla S."/>
            <person name="Aluvathingal J."/>
            <person name="Sichtig H."/>
        </authorList>
    </citation>
    <scope>NUCLEOTIDE SEQUENCE [LARGE SCALE GENOMIC DNA]</scope>
    <source>
        <strain evidence="4">FDAARGOS_360</strain>
    </source>
</reference>
<protein>
    <submittedName>
        <fullName evidence="2">Hypothetical_protein</fullName>
    </submittedName>
</protein>
<keyword evidence="1" id="KW-1133">Transmembrane helix</keyword>
<evidence type="ECO:0000313" key="2">
    <source>
        <dbReference type="EMBL" id="CAC5431551.1"/>
    </source>
</evidence>
<dbReference type="Proteomes" id="UP000601710">
    <property type="component" value="Chromosome 28"/>
</dbReference>
<dbReference type="EMBL" id="RHLD01000012">
    <property type="protein sequence ID" value="TPP40475.1"/>
    <property type="molecule type" value="Genomic_DNA"/>
</dbReference>